<keyword evidence="4 5" id="KW-0472">Membrane</keyword>
<accession>A0A7I5EBG5</accession>
<feature type="transmembrane region" description="Helical" evidence="5">
    <location>
        <begin position="194"/>
        <end position="215"/>
    </location>
</feature>
<dbReference type="InterPro" id="IPR019424">
    <property type="entry name" value="7TM_GPCR_Srsx"/>
</dbReference>
<dbReference type="GO" id="GO:0004930">
    <property type="term" value="F:G protein-coupled receptor activity"/>
    <property type="evidence" value="ECO:0007669"/>
    <property type="project" value="InterPro"/>
</dbReference>
<dbReference type="PANTHER" id="PTHR23360">
    <property type="entry name" value="G-PROTEIN COUPLED RECEPTORS FAMILY 1 PROFILE DOMAIN-CONTAINING PROTEIN-RELATED"/>
    <property type="match status" value="1"/>
</dbReference>
<dbReference type="OrthoDB" id="5820127at2759"/>
<evidence type="ECO:0000256" key="1">
    <source>
        <dbReference type="ARBA" id="ARBA00004370"/>
    </source>
</evidence>
<feature type="domain" description="G-protein coupled receptors family 1 profile" evidence="6">
    <location>
        <begin position="1"/>
        <end position="212"/>
    </location>
</feature>
<evidence type="ECO:0000256" key="4">
    <source>
        <dbReference type="ARBA" id="ARBA00023136"/>
    </source>
</evidence>
<evidence type="ECO:0000313" key="7">
    <source>
        <dbReference type="Proteomes" id="UP000025227"/>
    </source>
</evidence>
<feature type="transmembrane region" description="Helical" evidence="5">
    <location>
        <begin position="33"/>
        <end position="55"/>
    </location>
</feature>
<proteinExistence type="predicted"/>
<dbReference type="PANTHER" id="PTHR23360:SF69">
    <property type="entry name" value="G-PROTEIN COUPLED RECEPTORS FAMILY 1 PROFILE DOMAIN-CONTAINING PROTEIN-RELATED"/>
    <property type="match status" value="1"/>
</dbReference>
<dbReference type="PROSITE" id="PS50262">
    <property type="entry name" value="G_PROTEIN_RECEP_F1_2"/>
    <property type="match status" value="1"/>
</dbReference>
<protein>
    <submittedName>
        <fullName evidence="8">G_PROTEIN_RECEP_F1_2 domain-containing protein</fullName>
    </submittedName>
</protein>
<dbReference type="WBParaSite" id="HCON_00125260-00001">
    <property type="protein sequence ID" value="HCON_00125260-00001"/>
    <property type="gene ID" value="HCON_00125260"/>
</dbReference>
<dbReference type="SMART" id="SM01381">
    <property type="entry name" value="7TM_GPCR_Srsx"/>
    <property type="match status" value="1"/>
</dbReference>
<keyword evidence="2 5" id="KW-0812">Transmembrane</keyword>
<evidence type="ECO:0000256" key="2">
    <source>
        <dbReference type="ARBA" id="ARBA00022692"/>
    </source>
</evidence>
<sequence length="259" mass="29927">MSMAEVLHMLGHYVMVGSYYIYDDHLMRQDICAYWQLLSTMALFSSSMFLVNIAIDRLMSTQNFYNWLIETHYSLYILAHNALGLVVSFTMETWILLSSTSDSFVLCSIIAPKHGIIYATFVWMMIAISFIVPACYVLFFFLLRKLRLSQDSSRQIHRSLVVISLTTVLSWFSATVFHGFDTAFKLNTSELDAALIIGVFVNIASAANFFVYYFISTLYRREFDKYLLIGLVKKAPIFRRHASLYPWALSRQPRNALNE</sequence>
<dbReference type="Proteomes" id="UP000025227">
    <property type="component" value="Unplaced"/>
</dbReference>
<dbReference type="Pfam" id="PF10320">
    <property type="entry name" value="7TM_GPCR_Srsx"/>
    <property type="match status" value="1"/>
</dbReference>
<evidence type="ECO:0000313" key="8">
    <source>
        <dbReference type="WBParaSite" id="HCON_00125260-00001"/>
    </source>
</evidence>
<dbReference type="GO" id="GO:0016020">
    <property type="term" value="C:membrane"/>
    <property type="evidence" value="ECO:0007669"/>
    <property type="project" value="UniProtKB-SubCell"/>
</dbReference>
<feature type="transmembrane region" description="Helical" evidence="5">
    <location>
        <begin position="116"/>
        <end position="143"/>
    </location>
</feature>
<evidence type="ECO:0000259" key="6">
    <source>
        <dbReference type="PROSITE" id="PS50262"/>
    </source>
</evidence>
<evidence type="ECO:0000256" key="5">
    <source>
        <dbReference type="SAM" id="Phobius"/>
    </source>
</evidence>
<feature type="transmembrane region" description="Helical" evidence="5">
    <location>
        <begin position="75"/>
        <end position="96"/>
    </location>
</feature>
<keyword evidence="3 5" id="KW-1133">Transmembrane helix</keyword>
<reference evidence="8" key="1">
    <citation type="submission" date="2020-12" db="UniProtKB">
        <authorList>
            <consortium name="WormBaseParasite"/>
        </authorList>
    </citation>
    <scope>IDENTIFICATION</scope>
    <source>
        <strain evidence="8">MHco3</strain>
    </source>
</reference>
<name>A0A7I5EBG5_HAECO</name>
<dbReference type="InterPro" id="IPR017452">
    <property type="entry name" value="GPCR_Rhodpsn_7TM"/>
</dbReference>
<organism evidence="7 8">
    <name type="scientific">Haemonchus contortus</name>
    <name type="common">Barber pole worm</name>
    <dbReference type="NCBI Taxonomy" id="6289"/>
    <lineage>
        <taxon>Eukaryota</taxon>
        <taxon>Metazoa</taxon>
        <taxon>Ecdysozoa</taxon>
        <taxon>Nematoda</taxon>
        <taxon>Chromadorea</taxon>
        <taxon>Rhabditida</taxon>
        <taxon>Rhabditina</taxon>
        <taxon>Rhabditomorpha</taxon>
        <taxon>Strongyloidea</taxon>
        <taxon>Trichostrongylidae</taxon>
        <taxon>Haemonchus</taxon>
    </lineage>
</organism>
<dbReference type="InterPro" id="IPR047130">
    <property type="entry name" value="7TM_GPCR_Srsx_nematod"/>
</dbReference>
<dbReference type="AlphaFoldDB" id="A0A7I5EBG5"/>
<keyword evidence="7" id="KW-1185">Reference proteome</keyword>
<evidence type="ECO:0000256" key="3">
    <source>
        <dbReference type="ARBA" id="ARBA00022989"/>
    </source>
</evidence>
<comment type="subcellular location">
    <subcellularLocation>
        <location evidence="1">Membrane</location>
    </subcellularLocation>
</comment>
<dbReference type="InterPro" id="IPR000276">
    <property type="entry name" value="GPCR_Rhodpsn"/>
</dbReference>
<dbReference type="Gene3D" id="1.20.1070.10">
    <property type="entry name" value="Rhodopsin 7-helix transmembrane proteins"/>
    <property type="match status" value="1"/>
</dbReference>
<dbReference type="SUPFAM" id="SSF81321">
    <property type="entry name" value="Family A G protein-coupled receptor-like"/>
    <property type="match status" value="1"/>
</dbReference>
<feature type="transmembrane region" description="Helical" evidence="5">
    <location>
        <begin position="155"/>
        <end position="174"/>
    </location>
</feature>